<dbReference type="SUPFAM" id="SSF52047">
    <property type="entry name" value="RNI-like"/>
    <property type="match status" value="1"/>
</dbReference>
<dbReference type="AlphaFoldDB" id="A0A9Q5N081"/>
<name>A0A9Q5N081_SANBA</name>
<dbReference type="EMBL" id="LNZH02000209">
    <property type="protein sequence ID" value="OCB85547.1"/>
    <property type="molecule type" value="Genomic_DNA"/>
</dbReference>
<dbReference type="OrthoDB" id="3318777at2759"/>
<dbReference type="Proteomes" id="UP000757232">
    <property type="component" value="Unassembled WGS sequence"/>
</dbReference>
<evidence type="ECO:0000313" key="1">
    <source>
        <dbReference type="EMBL" id="OCB85547.1"/>
    </source>
</evidence>
<evidence type="ECO:0008006" key="3">
    <source>
        <dbReference type="Google" id="ProtNLM"/>
    </source>
</evidence>
<protein>
    <recommendedName>
        <fullName evidence="3">F-box domain-containing protein</fullName>
    </recommendedName>
</protein>
<keyword evidence="2" id="KW-1185">Reference proteome</keyword>
<evidence type="ECO:0000313" key="2">
    <source>
        <dbReference type="Proteomes" id="UP000757232"/>
    </source>
</evidence>
<reference evidence="1" key="1">
    <citation type="submission" date="2016-06" db="EMBL/GenBank/DDBJ databases">
        <title>Draft Genome sequence of the fungus Inonotus baumii.</title>
        <authorList>
            <person name="Zhu H."/>
            <person name="Lin W."/>
        </authorList>
    </citation>
    <scope>NUCLEOTIDE SEQUENCE</scope>
    <source>
        <strain evidence="1">821</strain>
    </source>
</reference>
<accession>A0A9Q5N081</accession>
<proteinExistence type="predicted"/>
<organism evidence="1 2">
    <name type="scientific">Sanghuangporus baumii</name>
    <name type="common">Phellinus baumii</name>
    <dbReference type="NCBI Taxonomy" id="108892"/>
    <lineage>
        <taxon>Eukaryota</taxon>
        <taxon>Fungi</taxon>
        <taxon>Dikarya</taxon>
        <taxon>Basidiomycota</taxon>
        <taxon>Agaricomycotina</taxon>
        <taxon>Agaricomycetes</taxon>
        <taxon>Hymenochaetales</taxon>
        <taxon>Hymenochaetaceae</taxon>
        <taxon>Sanghuangporus</taxon>
    </lineage>
</organism>
<sequence length="355" mass="41231">MFSYTANIPPEIWVYILRETVFPCWSNEAFFPPPDDFTLITGFKGACSAFKLLAKETERLLRNQNINIVDSGEILRSEDADLIQIKYVVKHHSRYVHSSYFPPGIVAHIYITLRRLAIKHKVTLADFQLFIPRCSNLVSLSLAFAERSFGLLGPQTILASQNLIRLDIVYENIWWHAPTFDFPNLRELRLSSRNPFERHRDPVYVPLENTNSERFAADLVSTVRKLQRLKLLSVHIVLDHQRSRTALISSIHHVHRMTLKFAPIAFTRCGECIRYYSKVVREYAEVVRSREAKLSVMLAEILPLLEKVMWIDTWNESYCDEEGMRESRIVRTKDGKILVRIQGEVVPPLETFSLD</sequence>
<comment type="caution">
    <text evidence="1">The sequence shown here is derived from an EMBL/GenBank/DDBJ whole genome shotgun (WGS) entry which is preliminary data.</text>
</comment>
<gene>
    <name evidence="1" type="ORF">A7U60_g7557</name>
</gene>